<dbReference type="EMBL" id="JAZHOV010000007">
    <property type="protein sequence ID" value="MEF2255989.1"/>
    <property type="molecule type" value="Genomic_DNA"/>
</dbReference>
<name>A0ABU7V8H5_9MICO</name>
<evidence type="ECO:0000313" key="3">
    <source>
        <dbReference type="EMBL" id="MEF2255989.1"/>
    </source>
</evidence>
<dbReference type="Gene3D" id="1.10.30.50">
    <property type="match status" value="1"/>
</dbReference>
<feature type="region of interest" description="Disordered" evidence="1">
    <location>
        <begin position="1"/>
        <end position="21"/>
    </location>
</feature>
<gene>
    <name evidence="3" type="ORF">V2V91_12720</name>
</gene>
<reference evidence="3 4" key="1">
    <citation type="submission" date="2024-01" db="EMBL/GenBank/DDBJ databases">
        <title>the genome sequence of strain Microbacterium schleiferi NBRC 15075.</title>
        <authorList>
            <person name="Ding Y."/>
            <person name="Zhang G."/>
        </authorList>
    </citation>
    <scope>NUCLEOTIDE SEQUENCE [LARGE SCALE GENOMIC DNA]</scope>
    <source>
        <strain evidence="3 4">NBRC 15075</strain>
    </source>
</reference>
<feature type="domain" description="DUF222" evidence="2">
    <location>
        <begin position="78"/>
        <end position="382"/>
    </location>
</feature>
<accession>A0ABU7V8H5</accession>
<dbReference type="CDD" id="cd00085">
    <property type="entry name" value="HNHc"/>
    <property type="match status" value="1"/>
</dbReference>
<dbReference type="Proteomes" id="UP001351900">
    <property type="component" value="Unassembled WGS sequence"/>
</dbReference>
<dbReference type="Pfam" id="PF02720">
    <property type="entry name" value="DUF222"/>
    <property type="match status" value="1"/>
</dbReference>
<evidence type="ECO:0000256" key="1">
    <source>
        <dbReference type="SAM" id="MobiDB-lite"/>
    </source>
</evidence>
<dbReference type="RefSeq" id="WP_331792131.1">
    <property type="nucleotide sequence ID" value="NZ_BAAAUO010000012.1"/>
</dbReference>
<dbReference type="InterPro" id="IPR003870">
    <property type="entry name" value="DUF222"/>
</dbReference>
<keyword evidence="4" id="KW-1185">Reference proteome</keyword>
<evidence type="ECO:0000313" key="4">
    <source>
        <dbReference type="Proteomes" id="UP001351900"/>
    </source>
</evidence>
<dbReference type="InterPro" id="IPR003615">
    <property type="entry name" value="HNH_nuc"/>
</dbReference>
<evidence type="ECO:0000259" key="2">
    <source>
        <dbReference type="Pfam" id="PF02720"/>
    </source>
</evidence>
<sequence>MDDFGTTEPGENAREPDAASCAHQHTVDPDEYLVDEGDDCFVREGDFCDSDEELGWVPAQPDAVALVLEVATMEAVFAAQRLARIDQLRVEALDDVTRYGGGSRELIERSVRLELAAALRITENQAGMLMYRAEALVHRYPTVWNSLAHAGMTERHATIIVDELAPLEPEVAARLVENARDLAETLAVGPFRRALRRLIDRELAPTLSVRHEHAVRRRRIFVEPEADGMSWLHALVPTVEAHAIHGRMTAKGKALLAAQVGGEGGGSQPDDRTLDEIRADILCDLLLDGIVPAHPKDVQGIRPTVVVTVPALALLGADGDGPQDPAVVEGVGPIPIEKARELAGAATSWIRVLTHPETGVVLSVGRTRYRPPPDMVALTKWRADRCMAPGCGVPASRCQIDHSLAWEHGGETSVVNTAPLCQGHHTVKHHGGWRVIQTGDGSLLWISPSGRQYIVAPERRLPVFRVDSTAA</sequence>
<proteinExistence type="predicted"/>
<organism evidence="3 4">
    <name type="scientific">Microbacterium schleiferi</name>
    <dbReference type="NCBI Taxonomy" id="69362"/>
    <lineage>
        <taxon>Bacteria</taxon>
        <taxon>Bacillati</taxon>
        <taxon>Actinomycetota</taxon>
        <taxon>Actinomycetes</taxon>
        <taxon>Micrococcales</taxon>
        <taxon>Microbacteriaceae</taxon>
        <taxon>Microbacterium</taxon>
    </lineage>
</organism>
<protein>
    <submittedName>
        <fullName evidence="3">DUF222 domain-containing protein</fullName>
    </submittedName>
</protein>
<comment type="caution">
    <text evidence="3">The sequence shown here is derived from an EMBL/GenBank/DDBJ whole genome shotgun (WGS) entry which is preliminary data.</text>
</comment>